<dbReference type="GeneID" id="27684932"/>
<protein>
    <submittedName>
        <fullName evidence="2">Uncharacterized protein</fullName>
    </submittedName>
</protein>
<evidence type="ECO:0000313" key="3">
    <source>
        <dbReference type="Proteomes" id="UP000053201"/>
    </source>
</evidence>
<reference evidence="2 3" key="1">
    <citation type="submission" date="2009-08" db="EMBL/GenBank/DDBJ databases">
        <title>The Genome Sequence of Spizellomyces punctatus strain DAOM BR117.</title>
        <authorList>
            <consortium name="The Broad Institute Genome Sequencing Platform"/>
            <person name="Russ C."/>
            <person name="Cuomo C."/>
            <person name="Shea T."/>
            <person name="Young S.K."/>
            <person name="Zeng Q."/>
            <person name="Koehrsen M."/>
            <person name="Haas B."/>
            <person name="Borodovsky M."/>
            <person name="Guigo R."/>
            <person name="Alvarado L."/>
            <person name="Berlin A."/>
            <person name="Bochicchio J."/>
            <person name="Borenstein D."/>
            <person name="Chapman S."/>
            <person name="Chen Z."/>
            <person name="Engels R."/>
            <person name="Freedman E."/>
            <person name="Gellesch M."/>
            <person name="Goldberg J."/>
            <person name="Griggs A."/>
            <person name="Gujja S."/>
            <person name="Heiman D."/>
            <person name="Hepburn T."/>
            <person name="Howarth C."/>
            <person name="Jen D."/>
            <person name="Larson L."/>
            <person name="Lewis B."/>
            <person name="Mehta T."/>
            <person name="Park D."/>
            <person name="Pearson M."/>
            <person name="Roberts A."/>
            <person name="Saif S."/>
            <person name="Shenoy N."/>
            <person name="Sisk P."/>
            <person name="Stolte C."/>
            <person name="Sykes S."/>
            <person name="Thomson T."/>
            <person name="Walk T."/>
            <person name="White J."/>
            <person name="Yandava C."/>
            <person name="Burger G."/>
            <person name="Gray M.W."/>
            <person name="Holland P.W.H."/>
            <person name="King N."/>
            <person name="Lang F.B.F."/>
            <person name="Roger A.J."/>
            <person name="Ruiz-Trillo I."/>
            <person name="Lander E."/>
            <person name="Nusbaum C."/>
        </authorList>
    </citation>
    <scope>NUCLEOTIDE SEQUENCE [LARGE SCALE GENOMIC DNA]</scope>
    <source>
        <strain evidence="2 3">DAOM BR117</strain>
    </source>
</reference>
<feature type="region of interest" description="Disordered" evidence="1">
    <location>
        <begin position="1"/>
        <end position="37"/>
    </location>
</feature>
<dbReference type="VEuPathDB" id="FungiDB:SPPG_01255"/>
<dbReference type="EMBL" id="KQ257451">
    <property type="protein sequence ID" value="KND03798.1"/>
    <property type="molecule type" value="Genomic_DNA"/>
</dbReference>
<keyword evidence="3" id="KW-1185">Reference proteome</keyword>
<dbReference type="RefSeq" id="XP_016611837.1">
    <property type="nucleotide sequence ID" value="XM_016749581.1"/>
</dbReference>
<evidence type="ECO:0000313" key="2">
    <source>
        <dbReference type="EMBL" id="KND03798.1"/>
    </source>
</evidence>
<evidence type="ECO:0000256" key="1">
    <source>
        <dbReference type="SAM" id="MobiDB-lite"/>
    </source>
</evidence>
<sequence length="179" mass="19433">MSNFPLVLPPTPFAMPPTTTSTISGTDIRPTRRSSTRPTTVTVYLHLPTSPGPKTRIALLEGYDRTTCADLCHLVKACPVFKPFLSEDVLLRVCCAGSVEWEGEKSLKTLDKLGVGREGECVVCLIYDQKLDPGGITPKKAVAKAANALISDVSDAFRRTDFRFGKFLKFGNAGKIGIE</sequence>
<organism evidence="2 3">
    <name type="scientific">Spizellomyces punctatus (strain DAOM BR117)</name>
    <dbReference type="NCBI Taxonomy" id="645134"/>
    <lineage>
        <taxon>Eukaryota</taxon>
        <taxon>Fungi</taxon>
        <taxon>Fungi incertae sedis</taxon>
        <taxon>Chytridiomycota</taxon>
        <taxon>Chytridiomycota incertae sedis</taxon>
        <taxon>Chytridiomycetes</taxon>
        <taxon>Spizellomycetales</taxon>
        <taxon>Spizellomycetaceae</taxon>
        <taxon>Spizellomyces</taxon>
    </lineage>
</organism>
<name>A0A0L0HRR0_SPIPD</name>
<dbReference type="InParanoid" id="A0A0L0HRR0"/>
<dbReference type="AlphaFoldDB" id="A0A0L0HRR0"/>
<dbReference type="Proteomes" id="UP000053201">
    <property type="component" value="Unassembled WGS sequence"/>
</dbReference>
<dbReference type="OrthoDB" id="2121870at2759"/>
<gene>
    <name evidence="2" type="ORF">SPPG_01255</name>
</gene>
<proteinExistence type="predicted"/>
<accession>A0A0L0HRR0</accession>